<evidence type="ECO:0000256" key="4">
    <source>
        <dbReference type="ARBA" id="ARBA00022473"/>
    </source>
</evidence>
<feature type="domain" description="K Homology" evidence="15">
    <location>
        <begin position="81"/>
        <end position="175"/>
    </location>
</feature>
<accession>A0A8C6SA73</accession>
<dbReference type="Gene3D" id="1.20.5.4010">
    <property type="match status" value="1"/>
</dbReference>
<keyword evidence="12" id="KW-0539">Nucleus</keyword>
<dbReference type="GO" id="GO:0005634">
    <property type="term" value="C:nucleus"/>
    <property type="evidence" value="ECO:0007669"/>
    <property type="project" value="UniProtKB-SubCell"/>
</dbReference>
<dbReference type="SUPFAM" id="SSF54791">
    <property type="entry name" value="Eukaryotic type KH-domain (KH-domain type I)"/>
    <property type="match status" value="1"/>
</dbReference>
<evidence type="ECO:0000256" key="8">
    <source>
        <dbReference type="ARBA" id="ARBA00022816"/>
    </source>
</evidence>
<dbReference type="FunFam" id="1.20.5.4010:FF:000001">
    <property type="entry name" value="protein quaking isoform X1"/>
    <property type="match status" value="1"/>
</dbReference>
<evidence type="ECO:0000256" key="10">
    <source>
        <dbReference type="ARBA" id="ARBA00022884"/>
    </source>
</evidence>
<dbReference type="Ensembl" id="ENSNMLT00000004568.1">
    <property type="protein sequence ID" value="ENSNMLP00000003984.1"/>
    <property type="gene ID" value="ENSNMLG00000002934.1"/>
</dbReference>
<evidence type="ECO:0000256" key="12">
    <source>
        <dbReference type="ARBA" id="ARBA00023242"/>
    </source>
</evidence>
<comment type="subcellular location">
    <subcellularLocation>
        <location evidence="2">Cytoplasm</location>
    </subcellularLocation>
    <subcellularLocation>
        <location evidence="1">Nucleus</location>
    </subcellularLocation>
</comment>
<evidence type="ECO:0000256" key="9">
    <source>
        <dbReference type="ARBA" id="ARBA00022845"/>
    </source>
</evidence>
<dbReference type="CDD" id="cd22465">
    <property type="entry name" value="KH-I_Hqk"/>
    <property type="match status" value="1"/>
</dbReference>
<dbReference type="GO" id="GO:0008380">
    <property type="term" value="P:RNA splicing"/>
    <property type="evidence" value="ECO:0007669"/>
    <property type="project" value="UniProtKB-KW"/>
</dbReference>
<evidence type="ECO:0000259" key="15">
    <source>
        <dbReference type="SMART" id="SM00322"/>
    </source>
</evidence>
<dbReference type="PANTHER" id="PTHR11208:SF131">
    <property type="entry name" value="PROTEIN QUAKING-A"/>
    <property type="match status" value="1"/>
</dbReference>
<evidence type="ECO:0000256" key="2">
    <source>
        <dbReference type="ARBA" id="ARBA00004496"/>
    </source>
</evidence>
<evidence type="ECO:0000313" key="16">
    <source>
        <dbReference type="Ensembl" id="ENSNMLP00000003984.1"/>
    </source>
</evidence>
<dbReference type="GO" id="GO:0051028">
    <property type="term" value="P:mRNA transport"/>
    <property type="evidence" value="ECO:0007669"/>
    <property type="project" value="UniProtKB-KW"/>
</dbReference>
<keyword evidence="9" id="KW-0810">Translation regulation</keyword>
<dbReference type="GO" id="GO:0003730">
    <property type="term" value="F:mRNA 3'-UTR binding"/>
    <property type="evidence" value="ECO:0007669"/>
    <property type="project" value="UniProtKB-ARBA"/>
</dbReference>
<organism evidence="16 17">
    <name type="scientific">Neogobius melanostomus</name>
    <name type="common">round goby</name>
    <dbReference type="NCBI Taxonomy" id="47308"/>
    <lineage>
        <taxon>Eukaryota</taxon>
        <taxon>Metazoa</taxon>
        <taxon>Chordata</taxon>
        <taxon>Craniata</taxon>
        <taxon>Vertebrata</taxon>
        <taxon>Euteleostomi</taxon>
        <taxon>Actinopterygii</taxon>
        <taxon>Neopterygii</taxon>
        <taxon>Teleostei</taxon>
        <taxon>Neoteleostei</taxon>
        <taxon>Acanthomorphata</taxon>
        <taxon>Gobiaria</taxon>
        <taxon>Gobiiformes</taxon>
        <taxon>Gobioidei</taxon>
        <taxon>Gobiidae</taxon>
        <taxon>Benthophilinae</taxon>
        <taxon>Neogobiini</taxon>
        <taxon>Neogobius</taxon>
    </lineage>
</organism>
<dbReference type="InterPro" id="IPR036612">
    <property type="entry name" value="KH_dom_type_1_sf"/>
</dbReference>
<keyword evidence="6" id="KW-0507">mRNA processing</keyword>
<dbReference type="InterPro" id="IPR032377">
    <property type="entry name" value="STAR_dimer"/>
</dbReference>
<dbReference type="GO" id="GO:0006417">
    <property type="term" value="P:regulation of translation"/>
    <property type="evidence" value="ECO:0007669"/>
    <property type="project" value="UniProtKB-KW"/>
</dbReference>
<dbReference type="PANTHER" id="PTHR11208">
    <property type="entry name" value="RNA-BINDING PROTEIN RELATED"/>
    <property type="match status" value="1"/>
</dbReference>
<keyword evidence="17" id="KW-1185">Reference proteome</keyword>
<evidence type="ECO:0000256" key="5">
    <source>
        <dbReference type="ARBA" id="ARBA00022490"/>
    </source>
</evidence>
<dbReference type="SMART" id="SM00322">
    <property type="entry name" value="KH"/>
    <property type="match status" value="1"/>
</dbReference>
<proteinExistence type="inferred from homology"/>
<evidence type="ECO:0000256" key="3">
    <source>
        <dbReference type="ARBA" id="ARBA00022448"/>
    </source>
</evidence>
<name>A0A8C6SA73_9GOBI</name>
<dbReference type="GO" id="GO:0048024">
    <property type="term" value="P:regulation of mRNA splicing, via spliceosome"/>
    <property type="evidence" value="ECO:0007669"/>
    <property type="project" value="TreeGrafter"/>
</dbReference>
<reference evidence="16" key="2">
    <citation type="submission" date="2025-09" db="UniProtKB">
        <authorList>
            <consortium name="Ensembl"/>
        </authorList>
    </citation>
    <scope>IDENTIFICATION</scope>
</reference>
<keyword evidence="3" id="KW-0813">Transport</keyword>
<dbReference type="InterPro" id="IPR004087">
    <property type="entry name" value="KH_dom"/>
</dbReference>
<keyword evidence="5" id="KW-0963">Cytoplasm</keyword>
<dbReference type="Pfam" id="PF16551">
    <property type="entry name" value="Quaking_NLS"/>
    <property type="match status" value="1"/>
</dbReference>
<dbReference type="FunFam" id="3.30.1370.10:FF:000055">
    <property type="entry name" value="protein quaking isoform X1"/>
    <property type="match status" value="1"/>
</dbReference>
<dbReference type="InterPro" id="IPR055256">
    <property type="entry name" value="KH_1_KHDC4/BBP-like"/>
</dbReference>
<keyword evidence="8" id="KW-0509">mRNA transport</keyword>
<sequence length="380" mass="42059">MMVGEVEVKERPRPSPDYLMQLLNEKKLMTSLPNLCGIFTHLERLLDEEINRVRKDMYSDSANGLVERHPLELPEPMGPIVHLQEKLFVPVKEYPDYNFVGRILGPRGLTAKQLEAETGCKIMVRGKSSMRDKKKEEQNRGKPNWEHLNEDLHVLITVEDTQTRAEIKMRRAVEEVKKLLVPAAEGEDNLKKMQLMELAILNGTYRDNNLKAPTLAFSLAAAAAAAQGPRLIAAPTGQVLPPPSMRPPTPGGAPIMNLIRPQVAAMLPNGTPTLVPPTPDGGLIYTSPYDYPYTLAPTSLLEYPIEHTGVLGKRAWGSTGSFSQPQEAGLFYPAAALLEPSLSHGAMATKVRRHDTRVHPYQRIVTADRGQFSPSATTLL</sequence>
<comment type="similarity">
    <text evidence="13">Belongs to the quaking family.</text>
</comment>
<dbReference type="Proteomes" id="UP000694523">
    <property type="component" value="Unplaced"/>
</dbReference>
<evidence type="ECO:0000256" key="1">
    <source>
        <dbReference type="ARBA" id="ARBA00004123"/>
    </source>
</evidence>
<keyword evidence="7" id="KW-0221">Differentiation</keyword>
<dbReference type="GO" id="GO:0006397">
    <property type="term" value="P:mRNA processing"/>
    <property type="evidence" value="ECO:0007669"/>
    <property type="project" value="UniProtKB-KW"/>
</dbReference>
<dbReference type="GO" id="GO:0005737">
    <property type="term" value="C:cytoplasm"/>
    <property type="evidence" value="ECO:0007669"/>
    <property type="project" value="UniProtKB-SubCell"/>
</dbReference>
<keyword evidence="11" id="KW-0508">mRNA splicing</keyword>
<evidence type="ECO:0000256" key="11">
    <source>
        <dbReference type="ARBA" id="ARBA00023187"/>
    </source>
</evidence>
<dbReference type="Pfam" id="PF16544">
    <property type="entry name" value="STAR_dimer"/>
    <property type="match status" value="1"/>
</dbReference>
<dbReference type="Gene3D" id="3.30.1370.10">
    <property type="entry name" value="K Homology domain, type 1"/>
    <property type="match status" value="1"/>
</dbReference>
<evidence type="ECO:0000256" key="14">
    <source>
        <dbReference type="ARBA" id="ARBA00064982"/>
    </source>
</evidence>
<evidence type="ECO:0000256" key="7">
    <source>
        <dbReference type="ARBA" id="ARBA00022782"/>
    </source>
</evidence>
<evidence type="ECO:0000256" key="13">
    <source>
        <dbReference type="ARBA" id="ARBA00037953"/>
    </source>
</evidence>
<dbReference type="InterPro" id="IPR032367">
    <property type="entry name" value="Quaking_NLS"/>
</dbReference>
<evidence type="ECO:0000313" key="17">
    <source>
        <dbReference type="Proteomes" id="UP000694523"/>
    </source>
</evidence>
<protein>
    <submittedName>
        <fullName evidence="16">QKI, KH domain containing, RNA binding a</fullName>
    </submittedName>
</protein>
<comment type="subunit">
    <text evidence="14">Homodimer; does not require RNA to homodimerize.</text>
</comment>
<keyword evidence="4" id="KW-0217">Developmental protein</keyword>
<dbReference type="AlphaFoldDB" id="A0A8C6SA73"/>
<reference evidence="16" key="1">
    <citation type="submission" date="2025-08" db="UniProtKB">
        <authorList>
            <consortium name="Ensembl"/>
        </authorList>
    </citation>
    <scope>IDENTIFICATION</scope>
</reference>
<keyword evidence="10" id="KW-0694">RNA-binding</keyword>
<dbReference type="InterPro" id="IPR045071">
    <property type="entry name" value="BBP-like"/>
</dbReference>
<dbReference type="Pfam" id="PF22675">
    <property type="entry name" value="KH-I_KHDC4-BBP"/>
    <property type="match status" value="1"/>
</dbReference>
<dbReference type="GO" id="GO:0014866">
    <property type="term" value="P:skeletal myofibril assembly"/>
    <property type="evidence" value="ECO:0007669"/>
    <property type="project" value="UniProtKB-ARBA"/>
</dbReference>
<evidence type="ECO:0000256" key="6">
    <source>
        <dbReference type="ARBA" id="ARBA00022664"/>
    </source>
</evidence>